<dbReference type="EMBL" id="SNRW01011419">
    <property type="protein sequence ID" value="KAA6375178.1"/>
    <property type="molecule type" value="Genomic_DNA"/>
</dbReference>
<comment type="caution">
    <text evidence="1">The sequence shown here is derived from an EMBL/GenBank/DDBJ whole genome shotgun (WGS) entry which is preliminary data.</text>
</comment>
<gene>
    <name evidence="1" type="ORF">EZS28_029295</name>
</gene>
<name>A0A5J4UXM6_9EUKA</name>
<dbReference type="AlphaFoldDB" id="A0A5J4UXM6"/>
<dbReference type="Proteomes" id="UP000324800">
    <property type="component" value="Unassembled WGS sequence"/>
</dbReference>
<protein>
    <submittedName>
        <fullName evidence="1">Uncharacterized protein</fullName>
    </submittedName>
</protein>
<proteinExistence type="predicted"/>
<evidence type="ECO:0000313" key="1">
    <source>
        <dbReference type="EMBL" id="KAA6375178.1"/>
    </source>
</evidence>
<sequence>MTVPSEYNVIGGLLGLGPDILLEVLSENRLIPNTVQLLCVCKKTHRLMKHSRFIKIVEQLYYPIEIINKDPEDVELIDIDGVQKKINKKKNGYSTISLAQVLENGIWSIEAMFQNGKENNNVIGIVRDSYDIPAKSFYAYKPHTDHIAAFCPGYYPVWYKRQGTFGNAKIKDNQIVRLEFDSEKGTLILFIDEFQQPVYFAGINEKVRFIIELYANGASCTILSLKKLNAPTSKRLKNQKTVLW</sequence>
<evidence type="ECO:0000313" key="2">
    <source>
        <dbReference type="Proteomes" id="UP000324800"/>
    </source>
</evidence>
<reference evidence="1 2" key="1">
    <citation type="submission" date="2019-03" db="EMBL/GenBank/DDBJ databases">
        <title>Single cell metagenomics reveals metabolic interactions within the superorganism composed of flagellate Streblomastix strix and complex community of Bacteroidetes bacteria on its surface.</title>
        <authorList>
            <person name="Treitli S.C."/>
            <person name="Kolisko M."/>
            <person name="Husnik F."/>
            <person name="Keeling P."/>
            <person name="Hampl V."/>
        </authorList>
    </citation>
    <scope>NUCLEOTIDE SEQUENCE [LARGE SCALE GENOMIC DNA]</scope>
    <source>
        <strain evidence="1">ST1C</strain>
    </source>
</reference>
<accession>A0A5J4UXM6</accession>
<organism evidence="1 2">
    <name type="scientific">Streblomastix strix</name>
    <dbReference type="NCBI Taxonomy" id="222440"/>
    <lineage>
        <taxon>Eukaryota</taxon>
        <taxon>Metamonada</taxon>
        <taxon>Preaxostyla</taxon>
        <taxon>Oxymonadida</taxon>
        <taxon>Streblomastigidae</taxon>
        <taxon>Streblomastix</taxon>
    </lineage>
</organism>